<keyword evidence="2 3" id="KW-0408">Iron</keyword>
<evidence type="ECO:0000259" key="5">
    <source>
        <dbReference type="PROSITE" id="PS51471"/>
    </source>
</evidence>
<dbReference type="GO" id="GO:0046872">
    <property type="term" value="F:metal ion binding"/>
    <property type="evidence" value="ECO:0007669"/>
    <property type="project" value="UniProtKB-KW"/>
</dbReference>
<evidence type="ECO:0000256" key="4">
    <source>
        <dbReference type="SAM" id="MobiDB-lite"/>
    </source>
</evidence>
<dbReference type="PRINTS" id="PR00682">
    <property type="entry name" value="IPNSYNTHASE"/>
</dbReference>
<organism evidence="6 7">
    <name type="scientific">Morus notabilis</name>
    <dbReference type="NCBI Taxonomy" id="981085"/>
    <lineage>
        <taxon>Eukaryota</taxon>
        <taxon>Viridiplantae</taxon>
        <taxon>Streptophyta</taxon>
        <taxon>Embryophyta</taxon>
        <taxon>Tracheophyta</taxon>
        <taxon>Spermatophyta</taxon>
        <taxon>Magnoliopsida</taxon>
        <taxon>eudicotyledons</taxon>
        <taxon>Gunneridae</taxon>
        <taxon>Pentapetalae</taxon>
        <taxon>rosids</taxon>
        <taxon>fabids</taxon>
        <taxon>Rosales</taxon>
        <taxon>Moraceae</taxon>
        <taxon>Moreae</taxon>
        <taxon>Morus</taxon>
    </lineage>
</organism>
<evidence type="ECO:0000256" key="3">
    <source>
        <dbReference type="RuleBase" id="RU003682"/>
    </source>
</evidence>
<dbReference type="Gene3D" id="2.60.120.330">
    <property type="entry name" value="B-lactam Antibiotic, Isopenicillin N Synthase, Chain"/>
    <property type="match status" value="1"/>
</dbReference>
<keyword evidence="1 3" id="KW-0479">Metal-binding</keyword>
<dbReference type="InterPro" id="IPR027443">
    <property type="entry name" value="IPNS-like_sf"/>
</dbReference>
<gene>
    <name evidence="6" type="ORF">L484_007601</name>
</gene>
<feature type="domain" description="Fe2OG dioxygenase" evidence="5">
    <location>
        <begin position="210"/>
        <end position="319"/>
    </location>
</feature>
<dbReference type="Proteomes" id="UP000030645">
    <property type="component" value="Unassembled WGS sequence"/>
</dbReference>
<dbReference type="AlphaFoldDB" id="W9RJ14"/>
<evidence type="ECO:0000256" key="2">
    <source>
        <dbReference type="ARBA" id="ARBA00023004"/>
    </source>
</evidence>
<dbReference type="GO" id="GO:0051213">
    <property type="term" value="F:dioxygenase activity"/>
    <property type="evidence" value="ECO:0007669"/>
    <property type="project" value="UniProtKB-KW"/>
</dbReference>
<dbReference type="InterPro" id="IPR050231">
    <property type="entry name" value="Iron_ascorbate_oxido_reductase"/>
</dbReference>
<keyword evidence="3" id="KW-0560">Oxidoreductase</keyword>
<protein>
    <submittedName>
        <fullName evidence="6">Gibberellin 2-beta-dioxygenase 8</fullName>
    </submittedName>
</protein>
<proteinExistence type="inferred from homology"/>
<dbReference type="Pfam" id="PF14226">
    <property type="entry name" value="DIOX_N"/>
    <property type="match status" value="1"/>
</dbReference>
<dbReference type="PANTHER" id="PTHR47990">
    <property type="entry name" value="2-OXOGLUTARATE (2OG) AND FE(II)-DEPENDENT OXYGENASE SUPERFAMILY PROTEIN-RELATED"/>
    <property type="match status" value="1"/>
</dbReference>
<feature type="compositionally biased region" description="Acidic residues" evidence="4">
    <location>
        <begin position="29"/>
        <end position="43"/>
    </location>
</feature>
<dbReference type="PROSITE" id="PS51471">
    <property type="entry name" value="FE2OG_OXY"/>
    <property type="match status" value="1"/>
</dbReference>
<dbReference type="InterPro" id="IPR005123">
    <property type="entry name" value="Oxoglu/Fe-dep_dioxygenase_dom"/>
</dbReference>
<evidence type="ECO:0000313" key="6">
    <source>
        <dbReference type="EMBL" id="EXB94107.1"/>
    </source>
</evidence>
<evidence type="ECO:0000313" key="7">
    <source>
        <dbReference type="Proteomes" id="UP000030645"/>
    </source>
</evidence>
<sequence>MSNTNLESYPPPFRPSSKPLVVEPPADRVDDDDDDDDSAESDSDPIPIIDFQSLVGLNKDNNDCNKLGEACKDWGLFRLVNHGVPPDLLNKLEDYARELFYLSFESKQALFTTTTPNLSYFWGTPALTPSGAALSRDPQNINWVEGLNIPLCQLSQLQPQQHPTANLTSFRPLIEEYGRHLGRLATAIFEVMSDKLYMDKRDKSKPSLSESTGLIRVYRYPPYSNDDVDDNDNGDHTAWGMDVHTDSSVLSILNQDQVSGLEVLKDDQWFTVKPVSNTLIVNLGDMMQAISNDEYKSVKHRVKVNKYKERLSICYFVFPGEESVIKSSKYKPFTYSDFQAQVQRDVKALGYKVGLERFKITNTFTEAC</sequence>
<dbReference type="InterPro" id="IPR044861">
    <property type="entry name" value="IPNS-like_FE2OG_OXY"/>
</dbReference>
<dbReference type="SUPFAM" id="SSF51197">
    <property type="entry name" value="Clavaminate synthase-like"/>
    <property type="match status" value="1"/>
</dbReference>
<dbReference type="STRING" id="981085.W9RJ14"/>
<dbReference type="OrthoDB" id="288590at2759"/>
<dbReference type="eggNOG" id="KOG0143">
    <property type="taxonomic scope" value="Eukaryota"/>
</dbReference>
<dbReference type="KEGG" id="mnt:21390996"/>
<dbReference type="InterPro" id="IPR026992">
    <property type="entry name" value="DIOX_N"/>
</dbReference>
<reference evidence="7" key="1">
    <citation type="submission" date="2013-01" db="EMBL/GenBank/DDBJ databases">
        <title>Draft Genome Sequence of a Mulberry Tree, Morus notabilis C.K. Schneid.</title>
        <authorList>
            <person name="He N."/>
            <person name="Zhao S."/>
        </authorList>
    </citation>
    <scope>NUCLEOTIDE SEQUENCE</scope>
</reference>
<dbReference type="Pfam" id="PF03171">
    <property type="entry name" value="2OG-FeII_Oxy"/>
    <property type="match status" value="1"/>
</dbReference>
<keyword evidence="6" id="KW-0223">Dioxygenase</keyword>
<accession>W9RJ14</accession>
<keyword evidence="7" id="KW-1185">Reference proteome</keyword>
<evidence type="ECO:0000256" key="1">
    <source>
        <dbReference type="ARBA" id="ARBA00022723"/>
    </source>
</evidence>
<dbReference type="EMBL" id="KE345123">
    <property type="protein sequence ID" value="EXB94107.1"/>
    <property type="molecule type" value="Genomic_DNA"/>
</dbReference>
<comment type="similarity">
    <text evidence="3">Belongs to the iron/ascorbate-dependent oxidoreductase family.</text>
</comment>
<name>W9RJ14_9ROSA</name>
<feature type="region of interest" description="Disordered" evidence="4">
    <location>
        <begin position="1"/>
        <end position="45"/>
    </location>
</feature>